<accession>A0A1Y2BHI0</accession>
<keyword evidence="3" id="KW-1185">Reference proteome</keyword>
<feature type="region of interest" description="Disordered" evidence="1">
    <location>
        <begin position="143"/>
        <end position="168"/>
    </location>
</feature>
<dbReference type="InParanoid" id="A0A1Y2BHI0"/>
<dbReference type="Proteomes" id="UP000193986">
    <property type="component" value="Unassembled WGS sequence"/>
</dbReference>
<dbReference type="EMBL" id="MCFC01000003">
    <property type="protein sequence ID" value="ORY34248.1"/>
    <property type="molecule type" value="Genomic_DNA"/>
</dbReference>
<feature type="region of interest" description="Disordered" evidence="1">
    <location>
        <begin position="1"/>
        <end position="44"/>
    </location>
</feature>
<dbReference type="AlphaFoldDB" id="A0A1Y2BHI0"/>
<evidence type="ECO:0000313" key="2">
    <source>
        <dbReference type="EMBL" id="ORY34248.1"/>
    </source>
</evidence>
<reference evidence="2 3" key="1">
    <citation type="submission" date="2016-07" db="EMBL/GenBank/DDBJ databases">
        <title>Pervasive Adenine N6-methylation of Active Genes in Fungi.</title>
        <authorList>
            <consortium name="DOE Joint Genome Institute"/>
            <person name="Mondo S.J."/>
            <person name="Dannebaum R.O."/>
            <person name="Kuo R.C."/>
            <person name="Labutti K."/>
            <person name="Haridas S."/>
            <person name="Kuo A."/>
            <person name="Salamov A."/>
            <person name="Ahrendt S.R."/>
            <person name="Lipzen A."/>
            <person name="Sullivan W."/>
            <person name="Andreopoulos W.B."/>
            <person name="Clum A."/>
            <person name="Lindquist E."/>
            <person name="Daum C."/>
            <person name="Ramamoorthy G.K."/>
            <person name="Gryganskyi A."/>
            <person name="Culley D."/>
            <person name="Magnuson J.K."/>
            <person name="James T.Y."/>
            <person name="O'Malley M.A."/>
            <person name="Stajich J.E."/>
            <person name="Spatafora J.W."/>
            <person name="Visel A."/>
            <person name="Grigoriev I.V."/>
        </authorList>
    </citation>
    <scope>NUCLEOTIDE SEQUENCE [LARGE SCALE GENOMIC DNA]</scope>
    <source>
        <strain evidence="2 3">68-887.2</strain>
    </source>
</reference>
<sequence length="231" mass="24593">MSPVPSGSDALSHRPPFTSSASDAPTPVPTQRPSRRRPTTAATNGVLEREKAASLVSLSLAACTGANLARVSDWFDGPFESRRQTYLDPPNLALTMISGSAGAVATHLATEGLPPEIQMILSSYLGCLSASICAHRNEIGRTDSEVPTAGTEGGGTVENPGDERPPSEATNCPSCIVHSVMHRWFNDAVHVVSPKSNSRVSDSPLGFPQVRRQRHAPNIQVCPLTIYTHYV</sequence>
<comment type="caution">
    <text evidence="2">The sequence shown here is derived from an EMBL/GenBank/DDBJ whole genome shotgun (WGS) entry which is preliminary data.</text>
</comment>
<name>A0A1Y2BHI0_9TREE</name>
<proteinExistence type="predicted"/>
<evidence type="ECO:0000256" key="1">
    <source>
        <dbReference type="SAM" id="MobiDB-lite"/>
    </source>
</evidence>
<organism evidence="2 3">
    <name type="scientific">Naematelia encephala</name>
    <dbReference type="NCBI Taxonomy" id="71784"/>
    <lineage>
        <taxon>Eukaryota</taxon>
        <taxon>Fungi</taxon>
        <taxon>Dikarya</taxon>
        <taxon>Basidiomycota</taxon>
        <taxon>Agaricomycotina</taxon>
        <taxon>Tremellomycetes</taxon>
        <taxon>Tremellales</taxon>
        <taxon>Naemateliaceae</taxon>
        <taxon>Naematelia</taxon>
    </lineage>
</organism>
<gene>
    <name evidence="2" type="ORF">BCR39DRAFT_503569</name>
</gene>
<protein>
    <submittedName>
        <fullName evidence="2">Uncharacterized protein</fullName>
    </submittedName>
</protein>
<evidence type="ECO:0000313" key="3">
    <source>
        <dbReference type="Proteomes" id="UP000193986"/>
    </source>
</evidence>